<evidence type="ECO:0000313" key="2">
    <source>
        <dbReference type="EMBL" id="CRY94341.1"/>
    </source>
</evidence>
<reference evidence="2" key="1">
    <citation type="submission" date="2015-06" db="EMBL/GenBank/DDBJ databases">
        <authorList>
            <person name="Joergensen T."/>
        </authorList>
    </citation>
    <scope>NUCLEOTIDE SEQUENCE</scope>
    <source>
        <plasmid evidence="2">pRGRH0234</plasmid>
    </source>
</reference>
<geneLocation type="plasmid" evidence="2">
    <name>pRGRH0234</name>
</geneLocation>
<proteinExistence type="predicted"/>
<name>A0A0H5PX76_9ZZZZ</name>
<accession>A0A0H5PX76</accession>
<sequence>MPNVTLPEKDGRGQQQGWLQVDKKVHQKMWQFGLKNPTGLAVLHFLTSRLHRGTNGVVMSYAAMAAAMGIADRTAKTAVAALAEARFIQILKSGKSNVYIINSQVAWQGERGARFAAFNSEIILAEQEQIVPVDKLIEDAKGLVTVPLLEPGERFLVGNEDTPPPDQLEMHLP</sequence>
<dbReference type="EMBL" id="LN852907">
    <property type="protein sequence ID" value="CRY94341.1"/>
    <property type="molecule type" value="Genomic_DNA"/>
</dbReference>
<evidence type="ECO:0000259" key="1">
    <source>
        <dbReference type="Pfam" id="PF05732"/>
    </source>
</evidence>
<dbReference type="GO" id="GO:0006260">
    <property type="term" value="P:DNA replication"/>
    <property type="evidence" value="ECO:0007669"/>
    <property type="project" value="InterPro"/>
</dbReference>
<dbReference type="InterPro" id="IPR008813">
    <property type="entry name" value="Plasmid_replication_RepL"/>
</dbReference>
<organism evidence="2">
    <name type="scientific">uncultured prokaryote</name>
    <dbReference type="NCBI Taxonomy" id="198431"/>
    <lineage>
        <taxon>unclassified sequences</taxon>
        <taxon>environmental samples</taxon>
    </lineage>
</organism>
<dbReference type="Pfam" id="PF05732">
    <property type="entry name" value="RepL"/>
    <property type="match status" value="1"/>
</dbReference>
<protein>
    <recommendedName>
        <fullName evidence="1">Plasmid replication protein RepL domain-containing protein</fullName>
    </recommendedName>
</protein>
<reference evidence="2" key="2">
    <citation type="submission" date="2015-07" db="EMBL/GenBank/DDBJ databases">
        <title>Plasmids, circular viruses and viroids from rat gut.</title>
        <authorList>
            <person name="Jorgensen T.J."/>
            <person name="Hansen M.A."/>
            <person name="Xu Z."/>
            <person name="Tabak M.A."/>
            <person name="Sorensen S.J."/>
            <person name="Hansen L.H."/>
        </authorList>
    </citation>
    <scope>NUCLEOTIDE SEQUENCE</scope>
    <source>
        <plasmid evidence="2">pRGRH0234</plasmid>
    </source>
</reference>
<keyword evidence="2" id="KW-0614">Plasmid</keyword>
<dbReference type="GO" id="GO:0006276">
    <property type="term" value="P:plasmid maintenance"/>
    <property type="evidence" value="ECO:0007669"/>
    <property type="project" value="InterPro"/>
</dbReference>
<feature type="domain" description="Plasmid replication protein RepL" evidence="1">
    <location>
        <begin position="42"/>
        <end position="116"/>
    </location>
</feature>
<dbReference type="AlphaFoldDB" id="A0A0H5PX76"/>